<feature type="compositionally biased region" description="Acidic residues" evidence="2">
    <location>
        <begin position="973"/>
        <end position="986"/>
    </location>
</feature>
<feature type="domain" description="Dynamin N-terminal" evidence="3">
    <location>
        <begin position="90"/>
        <end position="317"/>
    </location>
</feature>
<dbReference type="EMBL" id="NPIC01000002">
    <property type="protein sequence ID" value="RDL38401.1"/>
    <property type="molecule type" value="Genomic_DNA"/>
</dbReference>
<dbReference type="Pfam" id="PF00350">
    <property type="entry name" value="Dynamin_N"/>
    <property type="match status" value="1"/>
</dbReference>
<protein>
    <recommendedName>
        <fullName evidence="7">P-loop containing nucleoside triphosphate hydrolase</fullName>
    </recommendedName>
</protein>
<feature type="compositionally biased region" description="Acidic residues" evidence="2">
    <location>
        <begin position="937"/>
        <end position="949"/>
    </location>
</feature>
<evidence type="ECO:0000259" key="4">
    <source>
        <dbReference type="Pfam" id="PF24564"/>
    </source>
</evidence>
<gene>
    <name evidence="5" type="ORF">BP5553_02741</name>
</gene>
<dbReference type="InterPro" id="IPR045063">
    <property type="entry name" value="Dynamin_N"/>
</dbReference>
<feature type="compositionally biased region" description="Polar residues" evidence="2">
    <location>
        <begin position="432"/>
        <end position="443"/>
    </location>
</feature>
<dbReference type="GeneID" id="43595590"/>
<dbReference type="Proteomes" id="UP000254866">
    <property type="component" value="Unassembled WGS sequence"/>
</dbReference>
<evidence type="ECO:0008006" key="7">
    <source>
        <dbReference type="Google" id="ProtNLM"/>
    </source>
</evidence>
<feature type="compositionally biased region" description="Polar residues" evidence="2">
    <location>
        <begin position="9"/>
        <end position="19"/>
    </location>
</feature>
<keyword evidence="6" id="KW-1185">Reference proteome</keyword>
<dbReference type="InterPro" id="IPR027417">
    <property type="entry name" value="P-loop_NTPase"/>
</dbReference>
<feature type="region of interest" description="Disordered" evidence="2">
    <location>
        <begin position="407"/>
        <end position="455"/>
    </location>
</feature>
<dbReference type="RefSeq" id="XP_031871057.1">
    <property type="nucleotide sequence ID" value="XM_032011364.1"/>
</dbReference>
<dbReference type="Gene3D" id="3.40.50.300">
    <property type="entry name" value="P-loop containing nucleotide triphosphate hydrolases"/>
    <property type="match status" value="1"/>
</dbReference>
<evidence type="ECO:0000313" key="6">
    <source>
        <dbReference type="Proteomes" id="UP000254866"/>
    </source>
</evidence>
<dbReference type="InterPro" id="IPR056024">
    <property type="entry name" value="DUF7605"/>
</dbReference>
<evidence type="ECO:0000259" key="3">
    <source>
        <dbReference type="Pfam" id="PF00350"/>
    </source>
</evidence>
<comment type="caution">
    <text evidence="5">The sequence shown here is derived from an EMBL/GenBank/DDBJ whole genome shotgun (WGS) entry which is preliminary data.</text>
</comment>
<name>A0A370TSA4_9HELO</name>
<feature type="coiled-coil region" evidence="1">
    <location>
        <begin position="891"/>
        <end position="918"/>
    </location>
</feature>
<feature type="region of interest" description="Disordered" evidence="2">
    <location>
        <begin position="930"/>
        <end position="999"/>
    </location>
</feature>
<reference evidence="5 6" key="1">
    <citation type="journal article" date="2018" name="IMA Fungus">
        <title>IMA Genome-F 9: Draft genome sequence of Annulohypoxylon stygium, Aspergillus mulundensis, Berkeleyomyces basicola (syn. Thielaviopsis basicola), Ceratocystis smalleyi, two Cercospora beticola strains, Coleophoma cylindrospora, Fusarium fracticaudum, Phialophora cf. hyalina, and Morchella septimelata.</title>
        <authorList>
            <person name="Wingfield B.D."/>
            <person name="Bills G.F."/>
            <person name="Dong Y."/>
            <person name="Huang W."/>
            <person name="Nel W.J."/>
            <person name="Swalarsk-Parry B.S."/>
            <person name="Vaghefi N."/>
            <person name="Wilken P.M."/>
            <person name="An Z."/>
            <person name="de Beer Z.W."/>
            <person name="De Vos L."/>
            <person name="Chen L."/>
            <person name="Duong T.A."/>
            <person name="Gao Y."/>
            <person name="Hammerbacher A."/>
            <person name="Kikkert J.R."/>
            <person name="Li Y."/>
            <person name="Li H."/>
            <person name="Li K."/>
            <person name="Li Q."/>
            <person name="Liu X."/>
            <person name="Ma X."/>
            <person name="Naidoo K."/>
            <person name="Pethybridge S.J."/>
            <person name="Sun J."/>
            <person name="Steenkamp E.T."/>
            <person name="van der Nest M.A."/>
            <person name="van Wyk S."/>
            <person name="Wingfield M.J."/>
            <person name="Xiong C."/>
            <person name="Yue Q."/>
            <person name="Zhang X."/>
        </authorList>
    </citation>
    <scope>NUCLEOTIDE SEQUENCE [LARGE SCALE GENOMIC DNA]</scope>
    <source>
        <strain evidence="5 6">BP 5553</strain>
    </source>
</reference>
<feature type="region of interest" description="Disordered" evidence="2">
    <location>
        <begin position="1"/>
        <end position="35"/>
    </location>
</feature>
<sequence>MKVEPGTGTEPTSPQQRQGSPVPPSHLDSPVEPDETCERDKKIVATHGLSFLKQFVQLVQDKTISFPACRPFHEEAEAILKLDDIPRVLVGVLGYTGSGKSSLINALVDEEMLLPCNAMRASTSAVVELSWNKSSIPSQAYTAEVEFISEKEWLDELELLRLDIKDRPEGEQLTSKSSSEASASYSKLSAVYPGIDIAKLIDMPPKKLLKITDLSKILGQTKIIYGTKANAFHKEIKAYIDSSNHGGRSGQIAYWPLIRLIKIYTKVPILQSGLVLVDLPGVGDSNAGRRQVAERYMKSLDHVWIVADIVRAVDDQIAKDLMGRTFRTRLLMDGKYNAVTFIMTKTDNINPDEVISSLNLGESGMKSLLEEETQLKEALEEAKEGLQKCKNAQKEFRKELKSLSAVVKGTKSATGRKRKHSETESAEPEVTNPGNSSGDQSEQLRMLQESMTDSKKQAQKLETLIRQKNKMLNKQIVLIKSGCITERNIYTQTRLKEDFERGFRELDQELKEAEDNDRPEVERQDLLRDLETFCISSKAFQKLKGRFPRDADIVGFDTVQATNIPRLHDFAVNLTSGERSKIVDAIFIRWNSLKHRLNSWVKERDLNVDIDLSSSQVKALREALEKSFSMLQTSTEKDITKSVKNIRTKLTKQVTKKIPPINLDNWEKETIYSEEYSASNIHFQTWRAICFEWNAGIADGLLRSVSRPWKKVFQDRIFQVHKDHSSKVVNLLQEFLACMEQALMGICETPYAPGNRVLEQIRLRQPIFEQSVAEAYARFKEDGQSCHRGLEPLIKEKIRPAYETCCEQRGKGSLLKMKEEFTKFFEDNADEIYSMSIQFLKKRFNIMTETNKKLLKSASSELREVIRREFEEMISNATPKPGTIKPDEEKLALQESILQKLNQLEETLQKELENPESELKAADPFARCVSDVHKSDESDEDEDDSDLSSEADCKTNSDVSSDAENSNEKNSDEENSDEENSDEENSDKENSEVVSDEGF</sequence>
<dbReference type="OrthoDB" id="3598281at2759"/>
<dbReference type="SUPFAM" id="SSF52540">
    <property type="entry name" value="P-loop containing nucleoside triphosphate hydrolases"/>
    <property type="match status" value="2"/>
</dbReference>
<accession>A0A370TSA4</accession>
<dbReference type="PANTHER" id="PTHR36681">
    <property type="entry name" value="NUCLEAR GTPASE, GERMINAL CENTER-ASSOCIATED, TANDEM DUPLICATE 3"/>
    <property type="match status" value="1"/>
</dbReference>
<dbReference type="STRING" id="2656787.A0A370TSA4"/>
<organism evidence="5 6">
    <name type="scientific">Venustampulla echinocandica</name>
    <dbReference type="NCBI Taxonomy" id="2656787"/>
    <lineage>
        <taxon>Eukaryota</taxon>
        <taxon>Fungi</taxon>
        <taxon>Dikarya</taxon>
        <taxon>Ascomycota</taxon>
        <taxon>Pezizomycotina</taxon>
        <taxon>Leotiomycetes</taxon>
        <taxon>Helotiales</taxon>
        <taxon>Pleuroascaceae</taxon>
        <taxon>Venustampulla</taxon>
    </lineage>
</organism>
<proteinExistence type="predicted"/>
<dbReference type="AlphaFoldDB" id="A0A370TSA4"/>
<dbReference type="PANTHER" id="PTHR36681:SF3">
    <property type="entry name" value="NUCLEAR GTPASE, GERMINAL CENTER-ASSOCIATED, TANDEM DUPLICATE 3"/>
    <property type="match status" value="1"/>
</dbReference>
<evidence type="ECO:0000256" key="2">
    <source>
        <dbReference type="SAM" id="MobiDB-lite"/>
    </source>
</evidence>
<feature type="domain" description="DUF7605" evidence="4">
    <location>
        <begin position="691"/>
        <end position="823"/>
    </location>
</feature>
<evidence type="ECO:0000256" key="1">
    <source>
        <dbReference type="SAM" id="Coils"/>
    </source>
</evidence>
<keyword evidence="1" id="KW-0175">Coiled coil</keyword>
<evidence type="ECO:0000313" key="5">
    <source>
        <dbReference type="EMBL" id="RDL38401.1"/>
    </source>
</evidence>
<feature type="coiled-coil region" evidence="1">
    <location>
        <begin position="365"/>
        <end position="406"/>
    </location>
</feature>
<dbReference type="Pfam" id="PF24564">
    <property type="entry name" value="DUF7605"/>
    <property type="match status" value="1"/>
</dbReference>